<dbReference type="NCBIfam" id="TIGR01629">
    <property type="entry name" value="rep_II_X"/>
    <property type="match status" value="1"/>
</dbReference>
<gene>
    <name evidence="3" type="ORF">OQ257_11565</name>
</gene>
<evidence type="ECO:0000259" key="2">
    <source>
        <dbReference type="Pfam" id="PF05155"/>
    </source>
</evidence>
<dbReference type="GO" id="GO:0006260">
    <property type="term" value="P:DNA replication"/>
    <property type="evidence" value="ECO:0007669"/>
    <property type="project" value="InterPro"/>
</dbReference>
<dbReference type="InterPro" id="IPR022686">
    <property type="entry name" value="G2P_N"/>
</dbReference>
<name>A0A9X4JF95_ACTEU</name>
<accession>A0A9X4JF95</accession>
<dbReference type="Pfam" id="PF05144">
    <property type="entry name" value="Phage_CRI"/>
    <property type="match status" value="1"/>
</dbReference>
<organism evidence="3 4">
    <name type="scientific">Actinobacillus equuli subsp. equuli</name>
    <dbReference type="NCBI Taxonomy" id="202947"/>
    <lineage>
        <taxon>Bacteria</taxon>
        <taxon>Pseudomonadati</taxon>
        <taxon>Pseudomonadota</taxon>
        <taxon>Gammaproteobacteria</taxon>
        <taxon>Pasteurellales</taxon>
        <taxon>Pasteurellaceae</taxon>
        <taxon>Actinobacillus</taxon>
    </lineage>
</organism>
<feature type="domain" description="Replication-associated protein G2P C-terminal" evidence="2">
    <location>
        <begin position="290"/>
        <end position="377"/>
    </location>
</feature>
<feature type="domain" description="Replication-associated protein G2P N-terminal" evidence="1">
    <location>
        <begin position="37"/>
        <end position="251"/>
    </location>
</feature>
<dbReference type="Proteomes" id="UP001142444">
    <property type="component" value="Unassembled WGS sequence"/>
</dbReference>
<evidence type="ECO:0000313" key="3">
    <source>
        <dbReference type="EMBL" id="MDE8035789.1"/>
    </source>
</evidence>
<dbReference type="AlphaFoldDB" id="A0A9X4JF95"/>
<dbReference type="Pfam" id="PF05155">
    <property type="entry name" value="G2P_X_C"/>
    <property type="match status" value="1"/>
</dbReference>
<sequence>MNYHIDWLTIEQDFGFEIPESTLASIFDFGVIGIHLDTGEVQQGIRTGKYRHKGSYCDEVSIKVSGSVIRMEGNPSRWNKVENVLGFTDIDSCVSCFNNILFSLKLPLFTRCTDIFHGQGKDGEKVRTFSNGAIIKRLDITTNKAVGRGNERTFLKALSQMRYRNSIGRLHTNGCTTDWLSEKGNANLIYPSCYIKHEELRIHSYDKIKNKFGEDSKEFKYYKSVYDYCEQNGVVRFEQKLKSRYLQREGLCYWGLSDFSKLSLLQEEFINMHKKLSVSKIELETIAEQLVSQGVVDTLRKANTSAFYAMKWASGEDLSSLSTATFKRHRANLRKIGIDIASPCDIDKFKAVQVISCEQIFVKPFKAPDFYQYPSNMPKLRLVA</sequence>
<dbReference type="RefSeq" id="WP_275218573.1">
    <property type="nucleotide sequence ID" value="NZ_JAPHVQ010000026.1"/>
</dbReference>
<keyword evidence="4" id="KW-1185">Reference proteome</keyword>
<reference evidence="3" key="2">
    <citation type="journal article" date="2023" name="Pathogens">
        <title>Pathological Features and Genomic Characterization of an Actinobacillus equuli subsp. equuli Bearing Unique Virulence-Associated Genes from an Adult Horse with Pleuropneumonia.</title>
        <authorList>
            <person name="Kamali M."/>
            <person name="Carossino M."/>
            <person name="Del Piero F."/>
            <person name="Peak L."/>
            <person name="Mitchell M.S."/>
            <person name="Willette J."/>
            <person name="Baker R."/>
            <person name="Li F."/>
            <person name="Kenez A."/>
            <person name="Balasuriya U.B.R."/>
            <person name="Go Y.Y."/>
        </authorList>
    </citation>
    <scope>NUCLEOTIDE SEQUENCE</scope>
    <source>
        <strain evidence="3">4524</strain>
    </source>
</reference>
<dbReference type="InterPro" id="IPR006516">
    <property type="entry name" value="G2P"/>
</dbReference>
<evidence type="ECO:0000259" key="1">
    <source>
        <dbReference type="Pfam" id="PF05144"/>
    </source>
</evidence>
<comment type="caution">
    <text evidence="3">The sequence shown here is derived from an EMBL/GenBank/DDBJ whole genome shotgun (WGS) entry which is preliminary data.</text>
</comment>
<evidence type="ECO:0000313" key="4">
    <source>
        <dbReference type="Proteomes" id="UP001142444"/>
    </source>
</evidence>
<protein>
    <submittedName>
        <fullName evidence="3">Phage/plasmid replication protein, II/X family</fullName>
    </submittedName>
</protein>
<proteinExistence type="predicted"/>
<reference evidence="3" key="1">
    <citation type="submission" date="2022-11" db="EMBL/GenBank/DDBJ databases">
        <authorList>
            <person name="Kamali M."/>
            <person name="Peak L."/>
            <person name="Go Y.Y."/>
            <person name="Balasuriya U.B.R."/>
            <person name="Carossino M."/>
        </authorList>
    </citation>
    <scope>NUCLEOTIDE SEQUENCE</scope>
    <source>
        <strain evidence="3">4524</strain>
    </source>
</reference>
<dbReference type="InterPro" id="IPR022688">
    <property type="entry name" value="G2P_C"/>
</dbReference>
<dbReference type="EMBL" id="JAPHVQ010000026">
    <property type="protein sequence ID" value="MDE8035789.1"/>
    <property type="molecule type" value="Genomic_DNA"/>
</dbReference>